<evidence type="ECO:0000313" key="3">
    <source>
        <dbReference type="Proteomes" id="UP001596183"/>
    </source>
</evidence>
<feature type="region of interest" description="Disordered" evidence="1">
    <location>
        <begin position="72"/>
        <end position="123"/>
    </location>
</feature>
<reference evidence="3" key="1">
    <citation type="journal article" date="2019" name="Int. J. Syst. Evol. Microbiol.">
        <title>The Global Catalogue of Microorganisms (GCM) 10K type strain sequencing project: providing services to taxonomists for standard genome sequencing and annotation.</title>
        <authorList>
            <consortium name="The Broad Institute Genomics Platform"/>
            <consortium name="The Broad Institute Genome Sequencing Center for Infectious Disease"/>
            <person name="Wu L."/>
            <person name="Ma J."/>
        </authorList>
    </citation>
    <scope>NUCLEOTIDE SEQUENCE [LARGE SCALE GENOMIC DNA]</scope>
    <source>
        <strain evidence="3">JCM 13852</strain>
    </source>
</reference>
<evidence type="ECO:0000313" key="2">
    <source>
        <dbReference type="EMBL" id="MFC5670823.1"/>
    </source>
</evidence>
<gene>
    <name evidence="2" type="ORF">ACFP2V_12080</name>
</gene>
<dbReference type="EMBL" id="JBHSPC010000032">
    <property type="protein sequence ID" value="MFC5670823.1"/>
    <property type="molecule type" value="Genomic_DNA"/>
</dbReference>
<keyword evidence="3" id="KW-1185">Reference proteome</keyword>
<feature type="region of interest" description="Disordered" evidence="1">
    <location>
        <begin position="1"/>
        <end position="22"/>
    </location>
</feature>
<proteinExistence type="predicted"/>
<organism evidence="2 3">
    <name type="scientific">Streptomyces incanus</name>
    <dbReference type="NCBI Taxonomy" id="887453"/>
    <lineage>
        <taxon>Bacteria</taxon>
        <taxon>Bacillati</taxon>
        <taxon>Actinomycetota</taxon>
        <taxon>Actinomycetes</taxon>
        <taxon>Kitasatosporales</taxon>
        <taxon>Streptomycetaceae</taxon>
        <taxon>Streptomyces</taxon>
    </lineage>
</organism>
<comment type="caution">
    <text evidence="2">The sequence shown here is derived from an EMBL/GenBank/DDBJ whole genome shotgun (WGS) entry which is preliminary data.</text>
</comment>
<evidence type="ECO:0000256" key="1">
    <source>
        <dbReference type="SAM" id="MobiDB-lite"/>
    </source>
</evidence>
<feature type="compositionally biased region" description="Polar residues" evidence="1">
    <location>
        <begin position="1"/>
        <end position="10"/>
    </location>
</feature>
<sequence>MSETQDNAQQPGRRPAPFEGRDELDRAWAQYRKALRGLLREGHRSDAETLARVPVIAAEATEVLLRLASDANAAAAGSERNRKARARQEAALRRPLRKLVRQGSPAAARMLRQLDGGGSDGAA</sequence>
<name>A0ABW0XM35_9ACTN</name>
<accession>A0ABW0XM35</accession>
<dbReference type="Proteomes" id="UP001596183">
    <property type="component" value="Unassembled WGS sequence"/>
</dbReference>
<protein>
    <submittedName>
        <fullName evidence="2">Uncharacterized protein</fullName>
    </submittedName>
</protein>
<dbReference type="RefSeq" id="WP_381209784.1">
    <property type="nucleotide sequence ID" value="NZ_JBHSPC010000032.1"/>
</dbReference>